<evidence type="ECO:0000313" key="8">
    <source>
        <dbReference type="Proteomes" id="UP000078316"/>
    </source>
</evidence>
<dbReference type="InterPro" id="IPR046373">
    <property type="entry name" value="Acyl-CoA_Oxase/DH_mid-dom_sf"/>
</dbReference>
<dbReference type="Gene3D" id="2.40.110.10">
    <property type="entry name" value="Butyryl-CoA Dehydrogenase, subunit A, domain 2"/>
    <property type="match status" value="1"/>
</dbReference>
<evidence type="ECO:0000256" key="1">
    <source>
        <dbReference type="ARBA" id="ARBA00001974"/>
    </source>
</evidence>
<comment type="caution">
    <text evidence="7">The sequence shown here is derived from an EMBL/GenBank/DDBJ whole genome shotgun (WGS) entry which is preliminary data.</text>
</comment>
<accession>A0A179SD04</accession>
<protein>
    <submittedName>
        <fullName evidence="7">Acyl-CoA dehydrogenase</fullName>
    </submittedName>
</protein>
<reference evidence="7 8" key="1">
    <citation type="submission" date="2016-04" db="EMBL/GenBank/DDBJ databases">
        <authorList>
            <person name="Evans L.H."/>
            <person name="Alamgir A."/>
            <person name="Owens N."/>
            <person name="Weber N.D."/>
            <person name="Virtaneva K."/>
            <person name="Barbian K."/>
            <person name="Babar A."/>
            <person name="Rosenke K."/>
        </authorList>
    </citation>
    <scope>NUCLEOTIDE SEQUENCE [LARGE SCALE GENOMIC DNA]</scope>
    <source>
        <strain evidence="7 8">PMB02</strain>
    </source>
</reference>
<comment type="cofactor">
    <cofactor evidence="1">
        <name>FAD</name>
        <dbReference type="ChEBI" id="CHEBI:57692"/>
    </cofactor>
</comment>
<evidence type="ECO:0000313" key="7">
    <source>
        <dbReference type="EMBL" id="OAS25507.1"/>
    </source>
</evidence>
<dbReference type="InterPro" id="IPR009075">
    <property type="entry name" value="AcylCo_DH/oxidase_C"/>
</dbReference>
<dbReference type="Gene3D" id="1.10.540.10">
    <property type="entry name" value="Acyl-CoA dehydrogenase/oxidase, N-terminal domain"/>
    <property type="match status" value="1"/>
</dbReference>
<dbReference type="Proteomes" id="UP000078316">
    <property type="component" value="Unassembled WGS sequence"/>
</dbReference>
<comment type="similarity">
    <text evidence="2">Belongs to the acyl-CoA dehydrogenase family.</text>
</comment>
<keyword evidence="4" id="KW-0274">FAD</keyword>
<dbReference type="Pfam" id="PF00441">
    <property type="entry name" value="Acyl-CoA_dh_1"/>
    <property type="match status" value="1"/>
</dbReference>
<evidence type="ECO:0000259" key="6">
    <source>
        <dbReference type="Pfam" id="PF00441"/>
    </source>
</evidence>
<dbReference type="SUPFAM" id="SSF56645">
    <property type="entry name" value="Acyl-CoA dehydrogenase NM domain-like"/>
    <property type="match status" value="1"/>
</dbReference>
<organism evidence="7 8">
    <name type="scientific">Methylobacterium platani</name>
    <dbReference type="NCBI Taxonomy" id="427683"/>
    <lineage>
        <taxon>Bacteria</taxon>
        <taxon>Pseudomonadati</taxon>
        <taxon>Pseudomonadota</taxon>
        <taxon>Alphaproteobacteria</taxon>
        <taxon>Hyphomicrobiales</taxon>
        <taxon>Methylobacteriaceae</taxon>
        <taxon>Methylobacterium</taxon>
    </lineage>
</organism>
<gene>
    <name evidence="7" type="ORF">A5481_09090</name>
</gene>
<dbReference type="Gene3D" id="1.20.140.10">
    <property type="entry name" value="Butyryl-CoA Dehydrogenase, subunit A, domain 3"/>
    <property type="match status" value="1"/>
</dbReference>
<feature type="domain" description="Acyl-CoA dehydrogenase/oxidase C-terminal" evidence="6">
    <location>
        <begin position="235"/>
        <end position="349"/>
    </location>
</feature>
<evidence type="ECO:0000256" key="4">
    <source>
        <dbReference type="ARBA" id="ARBA00022827"/>
    </source>
</evidence>
<dbReference type="GO" id="GO:0050660">
    <property type="term" value="F:flavin adenine dinucleotide binding"/>
    <property type="evidence" value="ECO:0007669"/>
    <property type="project" value="InterPro"/>
</dbReference>
<dbReference type="InterPro" id="IPR036250">
    <property type="entry name" value="AcylCo_DH-like_C"/>
</dbReference>
<dbReference type="AlphaFoldDB" id="A0A179SD04"/>
<dbReference type="PIRSF" id="PIRSF016578">
    <property type="entry name" value="HsaA"/>
    <property type="match status" value="1"/>
</dbReference>
<feature type="region of interest" description="Disordered" evidence="5">
    <location>
        <begin position="1"/>
        <end position="21"/>
    </location>
</feature>
<dbReference type="OrthoDB" id="2986495at2"/>
<dbReference type="InterPro" id="IPR009100">
    <property type="entry name" value="AcylCoA_DH/oxidase_NM_dom_sf"/>
</dbReference>
<dbReference type="GO" id="GO:0016627">
    <property type="term" value="F:oxidoreductase activity, acting on the CH-CH group of donors"/>
    <property type="evidence" value="ECO:0007669"/>
    <property type="project" value="InterPro"/>
</dbReference>
<evidence type="ECO:0000256" key="5">
    <source>
        <dbReference type="SAM" id="MobiDB-lite"/>
    </source>
</evidence>
<keyword evidence="3" id="KW-0285">Flavoprotein</keyword>
<evidence type="ECO:0000256" key="3">
    <source>
        <dbReference type="ARBA" id="ARBA00022630"/>
    </source>
</evidence>
<dbReference type="SUPFAM" id="SSF47203">
    <property type="entry name" value="Acyl-CoA dehydrogenase C-terminal domain-like"/>
    <property type="match status" value="1"/>
</dbReference>
<dbReference type="STRING" id="427683.A5481_09090"/>
<dbReference type="EMBL" id="LWHQ01000016">
    <property type="protein sequence ID" value="OAS25507.1"/>
    <property type="molecule type" value="Genomic_DNA"/>
</dbReference>
<evidence type="ECO:0000256" key="2">
    <source>
        <dbReference type="ARBA" id="ARBA00009347"/>
    </source>
</evidence>
<dbReference type="RefSeq" id="WP_048436503.1">
    <property type="nucleotide sequence ID" value="NZ_LWHQ01000016.1"/>
</dbReference>
<sequence>MDLRIPSRPAATPSEPGRDPVAAARRVAGLAASRADAQDRDDGFPAEDVADLAWGGLLAAPVPAGEGGAGLGDAPGAADLAEVLRLVGSGSLALGRVYEGHVNALQLVARFADPEARRALFAEARAGHLFGVWNTEPSPGGLVLGADGRLTGAKTFASGAGHVTRALVTARRPGETAPRMLVVALEPGARADLSAWRAQGMRASATGTVDLTGLAPLRLVGGPDDYHRQPHFSGGAWRFAAVQLGGIEAVFEAWRGHLARTGRGDDPHQLARLGEGAIALEGARLFVARAAGLVADGALPAERIVAFVDLTRLAVERAGLEVLGLAQRSVGLQGFLRGHPLERLSRDLATYLRQPAPDRALTGAAATILAAEGPVAALFRAPR</sequence>
<proteinExistence type="inferred from homology"/>
<name>A0A179SD04_9HYPH</name>
<dbReference type="InterPro" id="IPR037069">
    <property type="entry name" value="AcylCoA_DH/ox_N_sf"/>
</dbReference>